<accession>A0ABN1L9T2</accession>
<reference evidence="4 5" key="1">
    <citation type="journal article" date="2019" name="Int. J. Syst. Evol. Microbiol.">
        <title>The Global Catalogue of Microorganisms (GCM) 10K type strain sequencing project: providing services to taxonomists for standard genome sequencing and annotation.</title>
        <authorList>
            <consortium name="The Broad Institute Genomics Platform"/>
            <consortium name="The Broad Institute Genome Sequencing Center for Infectious Disease"/>
            <person name="Wu L."/>
            <person name="Ma J."/>
        </authorList>
    </citation>
    <scope>NUCLEOTIDE SEQUENCE [LARGE SCALE GENOMIC DNA]</scope>
    <source>
        <strain evidence="4 5">JCM 15608</strain>
    </source>
</reference>
<dbReference type="EMBL" id="BAAAFA010000010">
    <property type="protein sequence ID" value="GAA0821591.1"/>
    <property type="molecule type" value="Genomic_DNA"/>
</dbReference>
<organism evidence="4 5">
    <name type="scientific">Colwellia asteriadis</name>
    <dbReference type="NCBI Taxonomy" id="517723"/>
    <lineage>
        <taxon>Bacteria</taxon>
        <taxon>Pseudomonadati</taxon>
        <taxon>Pseudomonadota</taxon>
        <taxon>Gammaproteobacteria</taxon>
        <taxon>Alteromonadales</taxon>
        <taxon>Colwelliaceae</taxon>
        <taxon>Colwellia</taxon>
    </lineage>
</organism>
<dbReference type="Gene3D" id="2.70.98.70">
    <property type="match status" value="1"/>
</dbReference>
<dbReference type="Pfam" id="PF07940">
    <property type="entry name" value="Hepar_II_III_C"/>
    <property type="match status" value="1"/>
</dbReference>
<evidence type="ECO:0000313" key="5">
    <source>
        <dbReference type="Proteomes" id="UP001500021"/>
    </source>
</evidence>
<evidence type="ECO:0000256" key="2">
    <source>
        <dbReference type="SAM" id="SignalP"/>
    </source>
</evidence>
<sequence>MVKLFILIFLLLLSGCGGSSEETQTQEPVITTASIDLARNYQVISFTPYILEPSVNWKNDDEITQSIKWYGNASVFLNSTNTLKPTLLMNESGSYSLSVEFISNQGKKLTASTLIVVKDKQSEIHFSVPHSLKQFAYTKLTGDVNWHDDNESTASIIWSGDGTHFLDSTITPSPLFHPTDAGSYELTVQVTSNLGRILQQVLTIEVTDDPITFTHSPALQATLNTEIRLNHMINWHDNNETIKAVTWSGQGSEFISNINNLTALFLATEAGEYRLTQTVTSSLNRKISATINISVIAQSDEKKAPIYTAPTSKTLIHLEQYTVQSAIDWQNSNETTANIAWSGSGAQFLSNTNTLTPDFSASTVGEYTLVQTITSSFNRQVNAVITITVNDEPNDVKAPIYTAPTSKTLIHLEQYTVQSAIDWQNSNETTANIAWSGSGAQFLSNTNTLTPDFSASTVGEYTLVQTITSSFNRQVNAVITITVNDEPNGVKAPIYTAPTSKALIHLEQYTLQSAIDWQNSNETTANIAWSGTGAIYLSDTSLLNPEFSAEQVGTFTLTQNIVSSLGREVQTTITITVNDLPPIIRPSIELTASNTTPTLYDTITLTAQVSDSDGEVTKVDFYADNYQLASLTAAPYSITVTPQVGTHRYKARVFDNQGTYSTSSTVKVSVNNFTRSLATDIKNLSVKSNHPYLFINPLRLNTIKQKVNELNELDSWLASRRELVTDINDTAGIKALVDERTSGSITNLNDFNNDAMRWGINAYINESALSVKYAQLYIKSIMERSLTYPAEPNGSGGWVNNKAPNDAHPRGKVFALGVLYDWLYNELSEEDKTQIRLNILANLVYIDERWSFYSAPSYTGGHSRRANIAALTALLAIYHDIPNHSGLEKLRPDDTNSIDVQSLYYSYLQKIISHFENGYNPFLAWSSMGGGSEKGWTYGTSYASFDVNYLWRYATDESSWFAQWHKEKASFYLYGLRNLNTFNEFKNNAYHNFPYSGDVWSTDYTANFQGVPLMYSASEYKDQHAQWLYENMPQADSIWKLLYADITPVTAKAPTELPLSKHFAHAGIVTMRDSWQVDKNTLAVFKSSSFSSINHHHRDQNAFTIFYKGPLAIDSGGYNVMGAYGSWHWWNYYTRSVAHNTITVYDPNESFGVRNYQNAATALSNDGGQIIKGNNYPTPEEVKPTGSNSLGGVVHYQHNNKFTYTMGDASLAYSQAKLEKFNRHFIMLPNHSYTHPVYLIYDEVSSKNKTFKKSYLLHSINSPEISENMVKLTIDSGIDSADKASLYQKTLLPKQHSITTVGGAGEEFLVWDNGNNTAHNYIDDLISPLSGTDQRVYRESGQWRIEVSPTQASKDDDFLHVIAITEQEGYPTESALLLPGTNIHPVLVKNPNNTSPTTLVAIVSKASVNEFSIDISNVNQVFDTLIVGLKPGVSYNIKKSDTTITITESLNATISASPQGTIYYAL</sequence>
<feature type="domain" description="Heparinase II/III-like C-terminal" evidence="3">
    <location>
        <begin position="1058"/>
        <end position="1247"/>
    </location>
</feature>
<gene>
    <name evidence="4" type="ORF">GCM10009111_28800</name>
</gene>
<name>A0ABN1L9T2_9GAMM</name>
<keyword evidence="2" id="KW-0732">Signal</keyword>
<evidence type="ECO:0000256" key="1">
    <source>
        <dbReference type="ARBA" id="ARBA00004196"/>
    </source>
</evidence>
<evidence type="ECO:0000313" key="4">
    <source>
        <dbReference type="EMBL" id="GAA0821591.1"/>
    </source>
</evidence>
<dbReference type="PROSITE" id="PS51257">
    <property type="entry name" value="PROKAR_LIPOPROTEIN"/>
    <property type="match status" value="1"/>
</dbReference>
<feature type="chain" id="PRO_5045472778" description="Heparinase II/III-like C-terminal domain-containing protein" evidence="2">
    <location>
        <begin position="20"/>
        <end position="1466"/>
    </location>
</feature>
<dbReference type="Gene3D" id="1.50.10.100">
    <property type="entry name" value="Chondroitin AC/alginate lyase"/>
    <property type="match status" value="1"/>
</dbReference>
<keyword evidence="5" id="KW-1185">Reference proteome</keyword>
<dbReference type="InterPro" id="IPR013783">
    <property type="entry name" value="Ig-like_fold"/>
</dbReference>
<dbReference type="Gene3D" id="2.60.40.10">
    <property type="entry name" value="Immunoglobulins"/>
    <property type="match status" value="1"/>
</dbReference>
<comment type="subcellular location">
    <subcellularLocation>
        <location evidence="1">Cell envelope</location>
    </subcellularLocation>
</comment>
<dbReference type="InterPro" id="IPR008929">
    <property type="entry name" value="Chondroitin_lyas"/>
</dbReference>
<dbReference type="Proteomes" id="UP001500021">
    <property type="component" value="Unassembled WGS sequence"/>
</dbReference>
<dbReference type="Pfam" id="PF17957">
    <property type="entry name" value="Big_7"/>
    <property type="match status" value="1"/>
</dbReference>
<protein>
    <recommendedName>
        <fullName evidence="3">Heparinase II/III-like C-terminal domain-containing protein</fullName>
    </recommendedName>
</protein>
<proteinExistence type="predicted"/>
<dbReference type="RefSeq" id="WP_343818358.1">
    <property type="nucleotide sequence ID" value="NZ_BAAAFA010000010.1"/>
</dbReference>
<evidence type="ECO:0000259" key="3">
    <source>
        <dbReference type="Pfam" id="PF07940"/>
    </source>
</evidence>
<feature type="signal peptide" evidence="2">
    <location>
        <begin position="1"/>
        <end position="19"/>
    </location>
</feature>
<dbReference type="InterPro" id="IPR012480">
    <property type="entry name" value="Hepar_II_III_C"/>
</dbReference>
<comment type="caution">
    <text evidence="4">The sequence shown here is derived from an EMBL/GenBank/DDBJ whole genome shotgun (WGS) entry which is preliminary data.</text>
</comment>